<keyword evidence="8 12" id="KW-1133">Transmembrane helix</keyword>
<keyword evidence="9" id="KW-0902">Two-component regulatory system</keyword>
<dbReference type="EC" id="2.7.13.3" evidence="3"/>
<dbReference type="SUPFAM" id="SSF47384">
    <property type="entry name" value="Homodimeric domain of signal transducing histidine kinase"/>
    <property type="match status" value="1"/>
</dbReference>
<dbReference type="PANTHER" id="PTHR45436">
    <property type="entry name" value="SENSOR HISTIDINE KINASE YKOH"/>
    <property type="match status" value="1"/>
</dbReference>
<evidence type="ECO:0000256" key="7">
    <source>
        <dbReference type="ARBA" id="ARBA00022777"/>
    </source>
</evidence>
<name>A0A2P8DWL2_9ACTN</name>
<evidence type="ECO:0000256" key="4">
    <source>
        <dbReference type="ARBA" id="ARBA00022553"/>
    </source>
</evidence>
<dbReference type="Gene3D" id="6.10.340.10">
    <property type="match status" value="1"/>
</dbReference>
<keyword evidence="7 16" id="KW-0418">Kinase</keyword>
<dbReference type="GO" id="GO:0005886">
    <property type="term" value="C:plasma membrane"/>
    <property type="evidence" value="ECO:0007669"/>
    <property type="project" value="UniProtKB-SubCell"/>
</dbReference>
<dbReference type="InterPro" id="IPR050428">
    <property type="entry name" value="TCS_sensor_his_kinase"/>
</dbReference>
<dbReference type="FunFam" id="1.10.287.130:FF:000001">
    <property type="entry name" value="Two-component sensor histidine kinase"/>
    <property type="match status" value="1"/>
</dbReference>
<dbReference type="Gene3D" id="3.30.565.10">
    <property type="entry name" value="Histidine kinase-like ATPase, C-terminal domain"/>
    <property type="match status" value="1"/>
</dbReference>
<evidence type="ECO:0000259" key="14">
    <source>
        <dbReference type="PROSITE" id="PS50109"/>
    </source>
</evidence>
<reference evidence="16 17" key="1">
    <citation type="submission" date="2018-03" db="EMBL/GenBank/DDBJ databases">
        <title>Genomic Encyclopedia of Archaeal and Bacterial Type Strains, Phase II (KMG-II): from individual species to whole genera.</title>
        <authorList>
            <person name="Goeker M."/>
        </authorList>
    </citation>
    <scope>NUCLEOTIDE SEQUENCE [LARGE SCALE GENOMIC DNA]</scope>
    <source>
        <strain evidence="16 17">DSM 45211</strain>
    </source>
</reference>
<keyword evidence="10 12" id="KW-0472">Membrane</keyword>
<evidence type="ECO:0000256" key="12">
    <source>
        <dbReference type="SAM" id="Phobius"/>
    </source>
</evidence>
<keyword evidence="6 12" id="KW-0812">Transmembrane</keyword>
<feature type="domain" description="Histidine kinase" evidence="14">
    <location>
        <begin position="259"/>
        <end position="468"/>
    </location>
</feature>
<dbReference type="EMBL" id="PYGE01000013">
    <property type="protein sequence ID" value="PSL01592.1"/>
    <property type="molecule type" value="Genomic_DNA"/>
</dbReference>
<dbReference type="Pfam" id="PF02518">
    <property type="entry name" value="HATPase_c"/>
    <property type="match status" value="1"/>
</dbReference>
<dbReference type="PRINTS" id="PR00344">
    <property type="entry name" value="BCTRLSENSOR"/>
</dbReference>
<feature type="signal peptide" evidence="13">
    <location>
        <begin position="1"/>
        <end position="28"/>
    </location>
</feature>
<dbReference type="SMART" id="SM00387">
    <property type="entry name" value="HATPase_c"/>
    <property type="match status" value="1"/>
</dbReference>
<feature type="transmembrane region" description="Helical" evidence="12">
    <location>
        <begin position="171"/>
        <end position="195"/>
    </location>
</feature>
<dbReference type="AlphaFoldDB" id="A0A2P8DWL2"/>
<dbReference type="GO" id="GO:0000155">
    <property type="term" value="F:phosphorelay sensor kinase activity"/>
    <property type="evidence" value="ECO:0007669"/>
    <property type="project" value="InterPro"/>
</dbReference>
<keyword evidence="5" id="KW-0808">Transferase</keyword>
<dbReference type="CDD" id="cd00082">
    <property type="entry name" value="HisKA"/>
    <property type="match status" value="1"/>
</dbReference>
<dbReference type="InterPro" id="IPR003660">
    <property type="entry name" value="HAMP_dom"/>
</dbReference>
<gene>
    <name evidence="16" type="ORF">CLV30_11380</name>
</gene>
<evidence type="ECO:0000256" key="9">
    <source>
        <dbReference type="ARBA" id="ARBA00023012"/>
    </source>
</evidence>
<dbReference type="InterPro" id="IPR003594">
    <property type="entry name" value="HATPase_dom"/>
</dbReference>
<evidence type="ECO:0000256" key="5">
    <source>
        <dbReference type="ARBA" id="ARBA00022679"/>
    </source>
</evidence>
<dbReference type="InterPro" id="IPR005467">
    <property type="entry name" value="His_kinase_dom"/>
</dbReference>
<sequence>MRGASWWPSGLRARMVLAFVLVATVAAAAASGAGYAAARSSLIDETQQRAVDALRNQIGQAAPAIGYPPERSDLDQLRRSIGGDALITFEGLTSSAGDTLGLLSDDIRAAVAGGDDVVAQRVVSDAGPKLVLGTPIQLTELDGSRRDSGVRVYVVRDLRPTQEQLDRWERVVMLTIAAALPVAAVLALVISGSVLRPVRRLGQSARELAAGNLHTRLSPRGHDELAELATTFNHTAETLEHTVGELRDREAQARRFVGDVSHELRTPLTVLTSVMEMLENDAADRSPQDRELTTMAVGETRRLARLVEDLLEISRFDAGASALRLEEIDIGRAVADTLRTRGWTERVELTVPGVVRARVDSRRLDVAVSTLVANALHHGEPPVVIDVRADADDVTVSVTDHGPGLPDGDPDQVFVRFYKADVARARSDGSGLGLSIARANARLHGGDVTAADVQGAGARFVLRLPRGLKRSGAEGVADAEDDEAGDDDENR</sequence>
<evidence type="ECO:0000256" key="3">
    <source>
        <dbReference type="ARBA" id="ARBA00012438"/>
    </source>
</evidence>
<dbReference type="InterPro" id="IPR003661">
    <property type="entry name" value="HisK_dim/P_dom"/>
</dbReference>
<dbReference type="SMART" id="SM00304">
    <property type="entry name" value="HAMP"/>
    <property type="match status" value="1"/>
</dbReference>
<dbReference type="Pfam" id="PF00672">
    <property type="entry name" value="HAMP"/>
    <property type="match status" value="1"/>
</dbReference>
<feature type="chain" id="PRO_5015105810" description="histidine kinase" evidence="13">
    <location>
        <begin position="29"/>
        <end position="491"/>
    </location>
</feature>
<dbReference type="CDD" id="cd00075">
    <property type="entry name" value="HATPase"/>
    <property type="match status" value="1"/>
</dbReference>
<evidence type="ECO:0000256" key="8">
    <source>
        <dbReference type="ARBA" id="ARBA00022989"/>
    </source>
</evidence>
<evidence type="ECO:0000259" key="15">
    <source>
        <dbReference type="PROSITE" id="PS50885"/>
    </source>
</evidence>
<protein>
    <recommendedName>
        <fullName evidence="3">histidine kinase</fullName>
        <ecNumber evidence="3">2.7.13.3</ecNumber>
    </recommendedName>
</protein>
<dbReference type="CDD" id="cd06225">
    <property type="entry name" value="HAMP"/>
    <property type="match status" value="1"/>
</dbReference>
<dbReference type="SMART" id="SM00388">
    <property type="entry name" value="HisKA"/>
    <property type="match status" value="1"/>
</dbReference>
<dbReference type="InterPro" id="IPR004358">
    <property type="entry name" value="Sig_transdc_His_kin-like_C"/>
</dbReference>
<feature type="domain" description="HAMP" evidence="15">
    <location>
        <begin position="192"/>
        <end position="244"/>
    </location>
</feature>
<dbReference type="SUPFAM" id="SSF55874">
    <property type="entry name" value="ATPase domain of HSP90 chaperone/DNA topoisomerase II/histidine kinase"/>
    <property type="match status" value="1"/>
</dbReference>
<accession>A0A2P8DWL2</accession>
<comment type="subcellular location">
    <subcellularLocation>
        <location evidence="2">Cell membrane</location>
    </subcellularLocation>
</comment>
<evidence type="ECO:0000256" key="6">
    <source>
        <dbReference type="ARBA" id="ARBA00022692"/>
    </source>
</evidence>
<keyword evidence="13" id="KW-0732">Signal</keyword>
<dbReference type="PANTHER" id="PTHR45436:SF5">
    <property type="entry name" value="SENSOR HISTIDINE KINASE TRCS"/>
    <property type="match status" value="1"/>
</dbReference>
<dbReference type="Proteomes" id="UP000243528">
    <property type="component" value="Unassembled WGS sequence"/>
</dbReference>
<dbReference type="Gene3D" id="1.10.287.130">
    <property type="match status" value="1"/>
</dbReference>
<dbReference type="PROSITE" id="PS50885">
    <property type="entry name" value="HAMP"/>
    <property type="match status" value="1"/>
</dbReference>
<feature type="region of interest" description="Disordered" evidence="11">
    <location>
        <begin position="469"/>
        <end position="491"/>
    </location>
</feature>
<organism evidence="16 17">
    <name type="scientific">Haloactinopolyspora alba</name>
    <dbReference type="NCBI Taxonomy" id="648780"/>
    <lineage>
        <taxon>Bacteria</taxon>
        <taxon>Bacillati</taxon>
        <taxon>Actinomycetota</taxon>
        <taxon>Actinomycetes</taxon>
        <taxon>Jiangellales</taxon>
        <taxon>Jiangellaceae</taxon>
        <taxon>Haloactinopolyspora</taxon>
    </lineage>
</organism>
<keyword evidence="4" id="KW-0597">Phosphoprotein</keyword>
<dbReference type="Pfam" id="PF00512">
    <property type="entry name" value="HisKA"/>
    <property type="match status" value="1"/>
</dbReference>
<evidence type="ECO:0000256" key="2">
    <source>
        <dbReference type="ARBA" id="ARBA00004236"/>
    </source>
</evidence>
<feature type="compositionally biased region" description="Acidic residues" evidence="11">
    <location>
        <begin position="477"/>
        <end position="491"/>
    </location>
</feature>
<keyword evidence="17" id="KW-1185">Reference proteome</keyword>
<proteinExistence type="predicted"/>
<evidence type="ECO:0000256" key="13">
    <source>
        <dbReference type="SAM" id="SignalP"/>
    </source>
</evidence>
<evidence type="ECO:0000256" key="1">
    <source>
        <dbReference type="ARBA" id="ARBA00000085"/>
    </source>
</evidence>
<dbReference type="OrthoDB" id="9786919at2"/>
<evidence type="ECO:0000313" key="16">
    <source>
        <dbReference type="EMBL" id="PSL01592.1"/>
    </source>
</evidence>
<comment type="caution">
    <text evidence="16">The sequence shown here is derived from an EMBL/GenBank/DDBJ whole genome shotgun (WGS) entry which is preliminary data.</text>
</comment>
<evidence type="ECO:0000256" key="10">
    <source>
        <dbReference type="ARBA" id="ARBA00023136"/>
    </source>
</evidence>
<dbReference type="PROSITE" id="PS50109">
    <property type="entry name" value="HIS_KIN"/>
    <property type="match status" value="1"/>
</dbReference>
<dbReference type="SUPFAM" id="SSF158472">
    <property type="entry name" value="HAMP domain-like"/>
    <property type="match status" value="1"/>
</dbReference>
<evidence type="ECO:0000256" key="11">
    <source>
        <dbReference type="SAM" id="MobiDB-lite"/>
    </source>
</evidence>
<dbReference type="InterPro" id="IPR036097">
    <property type="entry name" value="HisK_dim/P_sf"/>
</dbReference>
<dbReference type="InterPro" id="IPR036890">
    <property type="entry name" value="HATPase_C_sf"/>
</dbReference>
<evidence type="ECO:0000313" key="17">
    <source>
        <dbReference type="Proteomes" id="UP000243528"/>
    </source>
</evidence>
<comment type="catalytic activity">
    <reaction evidence="1">
        <text>ATP + protein L-histidine = ADP + protein N-phospho-L-histidine.</text>
        <dbReference type="EC" id="2.7.13.3"/>
    </reaction>
</comment>